<dbReference type="InterPro" id="IPR007733">
    <property type="entry name" value="Agouti"/>
</dbReference>
<dbReference type="Gene3D" id="4.10.760.10">
    <property type="entry name" value="Agouti domain"/>
    <property type="match status" value="1"/>
</dbReference>
<dbReference type="InterPro" id="IPR027300">
    <property type="entry name" value="Agouti_dom"/>
</dbReference>
<evidence type="ECO:0000256" key="6">
    <source>
        <dbReference type="PROSITE-ProRule" id="PRU00494"/>
    </source>
</evidence>
<dbReference type="SMART" id="SM00792">
    <property type="entry name" value="Agouti"/>
    <property type="match status" value="1"/>
</dbReference>
<feature type="chain" id="PRO_5042825354" description="Agouti domain-containing protein" evidence="7">
    <location>
        <begin position="21"/>
        <end position="129"/>
    </location>
</feature>
<evidence type="ECO:0000313" key="9">
    <source>
        <dbReference type="EMBL" id="KAK5873461.1"/>
    </source>
</evidence>
<dbReference type="Proteomes" id="UP001346869">
    <property type="component" value="Unassembled WGS sequence"/>
</dbReference>
<keyword evidence="5 6" id="KW-1015">Disulfide bond</keyword>
<dbReference type="EMBL" id="JAUZQC010000003">
    <property type="protein sequence ID" value="KAK5873461.1"/>
    <property type="molecule type" value="Genomic_DNA"/>
</dbReference>
<dbReference type="SUPFAM" id="SSF57055">
    <property type="entry name" value="Agouti-related protein"/>
    <property type="match status" value="1"/>
</dbReference>
<sequence length="129" mass="14230">MLGSVLVFCSVFSAVRLSSSLVHGNIHLQDSSFLSDLERSHAPVMDTALMTVDSADDSLMDTGSYDEDSSALQLLGRSMRSSRRCIAHQQSCLGFPLPCCDACDTCYCRFFNAICYCRRVGHACPPRHR</sequence>
<feature type="disulfide bond" evidence="6">
    <location>
        <begin position="103"/>
        <end position="124"/>
    </location>
</feature>
<dbReference type="GO" id="GO:0008343">
    <property type="term" value="P:adult feeding behavior"/>
    <property type="evidence" value="ECO:0007669"/>
    <property type="project" value="TreeGrafter"/>
</dbReference>
<dbReference type="Pfam" id="PF05039">
    <property type="entry name" value="Agouti"/>
    <property type="match status" value="1"/>
</dbReference>
<dbReference type="GO" id="GO:0009755">
    <property type="term" value="P:hormone-mediated signaling pathway"/>
    <property type="evidence" value="ECO:0007669"/>
    <property type="project" value="InterPro"/>
</dbReference>
<evidence type="ECO:0000256" key="3">
    <source>
        <dbReference type="ARBA" id="ARBA00022729"/>
    </source>
</evidence>
<feature type="disulfide bond" evidence="6">
    <location>
        <begin position="92"/>
        <end position="106"/>
    </location>
</feature>
<evidence type="ECO:0000256" key="7">
    <source>
        <dbReference type="SAM" id="SignalP"/>
    </source>
</evidence>
<reference evidence="9 10" key="1">
    <citation type="journal article" date="2023" name="Genes (Basel)">
        <title>Chromosome-Level Genome Assembly and Circadian Gene Repertoire of the Patagonia Blennie Eleginops maclovinus-The Closest Ancestral Proxy of Antarctic Cryonotothenioids.</title>
        <authorList>
            <person name="Cheng C.C."/>
            <person name="Rivera-Colon A.G."/>
            <person name="Minhas B.F."/>
            <person name="Wilson L."/>
            <person name="Rayamajhi N."/>
            <person name="Vargas-Chacoff L."/>
            <person name="Catchen J.M."/>
        </authorList>
    </citation>
    <scope>NUCLEOTIDE SEQUENCE [LARGE SCALE GENOMIC DNA]</scope>
    <source>
        <strain evidence="9">JMC-PN-2008</strain>
    </source>
</reference>
<evidence type="ECO:0000313" key="10">
    <source>
        <dbReference type="Proteomes" id="UP001346869"/>
    </source>
</evidence>
<protein>
    <recommendedName>
        <fullName evidence="8">Agouti domain-containing protein</fullName>
    </recommendedName>
</protein>
<reference evidence="9 10" key="2">
    <citation type="journal article" date="2023" name="Mol. Biol. Evol.">
        <title>Genomics of Secondarily Temperate Adaptation in the Only Non-Antarctic Icefish.</title>
        <authorList>
            <person name="Rivera-Colon A.G."/>
            <person name="Rayamajhi N."/>
            <person name="Minhas B.F."/>
            <person name="Madrigal G."/>
            <person name="Bilyk K.T."/>
            <person name="Yoon V."/>
            <person name="Hune M."/>
            <person name="Gregory S."/>
            <person name="Cheng C.H.C."/>
            <person name="Catchen J.M."/>
        </authorList>
    </citation>
    <scope>NUCLEOTIDE SEQUENCE [LARGE SCALE GENOMIC DNA]</scope>
    <source>
        <strain evidence="9">JMC-PN-2008</strain>
    </source>
</reference>
<evidence type="ECO:0000256" key="1">
    <source>
        <dbReference type="ARBA" id="ARBA00004613"/>
    </source>
</evidence>
<feature type="signal peptide" evidence="7">
    <location>
        <begin position="1"/>
        <end position="20"/>
    </location>
</feature>
<proteinExistence type="predicted"/>
<dbReference type="GO" id="GO:0070996">
    <property type="term" value="F:type 1 melanocortin receptor binding"/>
    <property type="evidence" value="ECO:0007669"/>
    <property type="project" value="TreeGrafter"/>
</dbReference>
<name>A0AAN8ASE7_ELEMC</name>
<evidence type="ECO:0000256" key="4">
    <source>
        <dbReference type="ARBA" id="ARBA00022854"/>
    </source>
</evidence>
<comment type="subcellular location">
    <subcellularLocation>
        <location evidence="1">Secreted</location>
    </subcellularLocation>
</comment>
<dbReference type="GO" id="GO:0005184">
    <property type="term" value="F:neuropeptide hormone activity"/>
    <property type="evidence" value="ECO:0007669"/>
    <property type="project" value="TreeGrafter"/>
</dbReference>
<feature type="disulfide bond" evidence="6">
    <location>
        <begin position="99"/>
        <end position="117"/>
    </location>
</feature>
<dbReference type="PANTHER" id="PTHR16551:SF4">
    <property type="entry name" value="AGOUTI-RELATED PROTEIN"/>
    <property type="match status" value="1"/>
</dbReference>
<keyword evidence="4" id="KW-0960">Knottin</keyword>
<dbReference type="AlphaFoldDB" id="A0AAN8ASE7"/>
<feature type="disulfide bond" evidence="6">
    <location>
        <begin position="85"/>
        <end position="100"/>
    </location>
</feature>
<dbReference type="PANTHER" id="PTHR16551">
    <property type="entry name" value="AGOUTI RELATED"/>
    <property type="match status" value="1"/>
</dbReference>
<feature type="domain" description="Agouti" evidence="8">
    <location>
        <begin position="85"/>
        <end position="124"/>
    </location>
</feature>
<gene>
    <name evidence="9" type="ORF">PBY51_018498</name>
</gene>
<dbReference type="GO" id="GO:0007218">
    <property type="term" value="P:neuropeptide signaling pathway"/>
    <property type="evidence" value="ECO:0007669"/>
    <property type="project" value="TreeGrafter"/>
</dbReference>
<accession>A0AAN8ASE7</accession>
<dbReference type="GO" id="GO:0005615">
    <property type="term" value="C:extracellular space"/>
    <property type="evidence" value="ECO:0007669"/>
    <property type="project" value="TreeGrafter"/>
</dbReference>
<feature type="disulfide bond" evidence="6">
    <location>
        <begin position="108"/>
        <end position="115"/>
    </location>
</feature>
<comment type="caution">
    <text evidence="9">The sequence shown here is derived from an EMBL/GenBank/DDBJ whole genome shotgun (WGS) entry which is preliminary data.</text>
</comment>
<organism evidence="9 10">
    <name type="scientific">Eleginops maclovinus</name>
    <name type="common">Patagonian blennie</name>
    <name type="synonym">Eleginus maclovinus</name>
    <dbReference type="NCBI Taxonomy" id="56733"/>
    <lineage>
        <taxon>Eukaryota</taxon>
        <taxon>Metazoa</taxon>
        <taxon>Chordata</taxon>
        <taxon>Craniata</taxon>
        <taxon>Vertebrata</taxon>
        <taxon>Euteleostomi</taxon>
        <taxon>Actinopterygii</taxon>
        <taxon>Neopterygii</taxon>
        <taxon>Teleostei</taxon>
        <taxon>Neoteleostei</taxon>
        <taxon>Acanthomorphata</taxon>
        <taxon>Eupercaria</taxon>
        <taxon>Perciformes</taxon>
        <taxon>Notothenioidei</taxon>
        <taxon>Eleginopidae</taxon>
        <taxon>Eleginops</taxon>
    </lineage>
</organism>
<keyword evidence="10" id="KW-1185">Reference proteome</keyword>
<keyword evidence="2" id="KW-0964">Secreted</keyword>
<evidence type="ECO:0000256" key="2">
    <source>
        <dbReference type="ARBA" id="ARBA00022525"/>
    </source>
</evidence>
<evidence type="ECO:0000256" key="5">
    <source>
        <dbReference type="ARBA" id="ARBA00023157"/>
    </source>
</evidence>
<evidence type="ECO:0000259" key="8">
    <source>
        <dbReference type="PROSITE" id="PS51150"/>
    </source>
</evidence>
<keyword evidence="3 7" id="KW-0732">Signal</keyword>
<dbReference type="PROSITE" id="PS60024">
    <property type="entry name" value="AGOUTI_1"/>
    <property type="match status" value="1"/>
</dbReference>
<dbReference type="GO" id="GO:2000253">
    <property type="term" value="P:positive regulation of feeding behavior"/>
    <property type="evidence" value="ECO:0007669"/>
    <property type="project" value="TreeGrafter"/>
</dbReference>
<dbReference type="PROSITE" id="PS51150">
    <property type="entry name" value="AGOUTI_2"/>
    <property type="match status" value="1"/>
</dbReference>
<dbReference type="InterPro" id="IPR036836">
    <property type="entry name" value="Agouti_dom_sf"/>
</dbReference>